<dbReference type="AlphaFoldDB" id="A0A7W7REG3"/>
<protein>
    <submittedName>
        <fullName evidence="5">AraC-like DNA-binding protein</fullName>
    </submittedName>
</protein>
<evidence type="ECO:0000313" key="5">
    <source>
        <dbReference type="EMBL" id="MBB4930475.1"/>
    </source>
</evidence>
<evidence type="ECO:0000259" key="4">
    <source>
        <dbReference type="PROSITE" id="PS01124"/>
    </source>
</evidence>
<reference evidence="5 6" key="1">
    <citation type="submission" date="2020-08" db="EMBL/GenBank/DDBJ databases">
        <title>Sequencing the genomes of 1000 actinobacteria strains.</title>
        <authorList>
            <person name="Klenk H.-P."/>
        </authorList>
    </citation>
    <scope>NUCLEOTIDE SEQUENCE [LARGE SCALE GENOMIC DNA]</scope>
    <source>
        <strain evidence="5 6">DSM 102030</strain>
    </source>
</reference>
<dbReference type="SUPFAM" id="SSF46689">
    <property type="entry name" value="Homeodomain-like"/>
    <property type="match status" value="2"/>
</dbReference>
<dbReference type="InterPro" id="IPR032783">
    <property type="entry name" value="AraC_lig"/>
</dbReference>
<dbReference type="InterPro" id="IPR018062">
    <property type="entry name" value="HTH_AraC-typ_CS"/>
</dbReference>
<dbReference type="InterPro" id="IPR009057">
    <property type="entry name" value="Homeodomain-like_sf"/>
</dbReference>
<dbReference type="RefSeq" id="WP_184575698.1">
    <property type="nucleotide sequence ID" value="NZ_JACHJT010000001.1"/>
</dbReference>
<dbReference type="Gene3D" id="1.10.10.60">
    <property type="entry name" value="Homeodomain-like"/>
    <property type="match status" value="2"/>
</dbReference>
<comment type="caution">
    <text evidence="5">The sequence shown here is derived from an EMBL/GenBank/DDBJ whole genome shotgun (WGS) entry which is preliminary data.</text>
</comment>
<dbReference type="GO" id="GO:0003700">
    <property type="term" value="F:DNA-binding transcription factor activity"/>
    <property type="evidence" value="ECO:0007669"/>
    <property type="project" value="InterPro"/>
</dbReference>
<dbReference type="Pfam" id="PF12852">
    <property type="entry name" value="Cupin_6"/>
    <property type="match status" value="1"/>
</dbReference>
<accession>A0A7W7REG3</accession>
<feature type="domain" description="HTH araC/xylS-type" evidence="4">
    <location>
        <begin position="202"/>
        <end position="300"/>
    </location>
</feature>
<proteinExistence type="predicted"/>
<dbReference type="InterPro" id="IPR018060">
    <property type="entry name" value="HTH_AraC"/>
</dbReference>
<dbReference type="PROSITE" id="PS01124">
    <property type="entry name" value="HTH_ARAC_FAMILY_2"/>
    <property type="match status" value="1"/>
</dbReference>
<organism evidence="5 6">
    <name type="scientific">Lipingzhangella halophila</name>
    <dbReference type="NCBI Taxonomy" id="1783352"/>
    <lineage>
        <taxon>Bacteria</taxon>
        <taxon>Bacillati</taxon>
        <taxon>Actinomycetota</taxon>
        <taxon>Actinomycetes</taxon>
        <taxon>Streptosporangiales</taxon>
        <taxon>Nocardiopsidaceae</taxon>
        <taxon>Lipingzhangella</taxon>
    </lineage>
</organism>
<gene>
    <name evidence="5" type="ORF">F4561_001295</name>
</gene>
<dbReference type="EMBL" id="JACHJT010000001">
    <property type="protein sequence ID" value="MBB4930475.1"/>
    <property type="molecule type" value="Genomic_DNA"/>
</dbReference>
<evidence type="ECO:0000313" key="6">
    <source>
        <dbReference type="Proteomes" id="UP000523007"/>
    </source>
</evidence>
<keyword evidence="2 5" id="KW-0238">DNA-binding</keyword>
<dbReference type="PROSITE" id="PS00041">
    <property type="entry name" value="HTH_ARAC_FAMILY_1"/>
    <property type="match status" value="1"/>
</dbReference>
<name>A0A7W7REG3_9ACTN</name>
<keyword evidence="1" id="KW-0805">Transcription regulation</keyword>
<evidence type="ECO:0000256" key="2">
    <source>
        <dbReference type="ARBA" id="ARBA00023125"/>
    </source>
</evidence>
<dbReference type="Pfam" id="PF12833">
    <property type="entry name" value="HTH_18"/>
    <property type="match status" value="1"/>
</dbReference>
<dbReference type="Proteomes" id="UP000523007">
    <property type="component" value="Unassembled WGS sequence"/>
</dbReference>
<evidence type="ECO:0000256" key="1">
    <source>
        <dbReference type="ARBA" id="ARBA00023015"/>
    </source>
</evidence>
<dbReference type="SMART" id="SM00342">
    <property type="entry name" value="HTH_ARAC"/>
    <property type="match status" value="1"/>
</dbReference>
<keyword evidence="3" id="KW-0804">Transcription</keyword>
<dbReference type="GO" id="GO:0043565">
    <property type="term" value="F:sequence-specific DNA binding"/>
    <property type="evidence" value="ECO:0007669"/>
    <property type="project" value="InterPro"/>
</dbReference>
<dbReference type="PANTHER" id="PTHR46796:SF13">
    <property type="entry name" value="HTH-TYPE TRANSCRIPTIONAL ACTIVATOR RHAS"/>
    <property type="match status" value="1"/>
</dbReference>
<sequence length="306" mass="32606">MDAFADLLTGLRTEGAVLGRSALPSPCALRFVGGAPLTLCTLLDGQGWIVAGDGTRMRIRAGDSVVVRGPEPFVFTDDPADLRPDLITEVACADVADQPGSACAVDPEAPATLLVGECPLRGETGKRLLSALPPLVFAAADPDCEGAVRYLAEEVATARPGHQVVLDRLLDWLLVCTLRAWFDDPERNAPAWYRALGDPVVGTALRRMHDAPNHPWTLAALARSAGVSRATLAKRFTDLVGEPPLTYLTGWRMTLAADLLADTSMAIGDVARRTGYADGFGFSSAFKRTKGMSPTAYRAARSFSRV</sequence>
<dbReference type="PANTHER" id="PTHR46796">
    <property type="entry name" value="HTH-TYPE TRANSCRIPTIONAL ACTIVATOR RHAS-RELATED"/>
    <property type="match status" value="1"/>
</dbReference>
<keyword evidence="6" id="KW-1185">Reference proteome</keyword>
<dbReference type="InterPro" id="IPR050204">
    <property type="entry name" value="AraC_XylS_family_regulators"/>
</dbReference>
<evidence type="ECO:0000256" key="3">
    <source>
        <dbReference type="ARBA" id="ARBA00023163"/>
    </source>
</evidence>